<evidence type="ECO:0000313" key="3">
    <source>
        <dbReference type="Proteomes" id="UP000694396"/>
    </source>
</evidence>
<accession>A0A8C3P3F9</accession>
<dbReference type="Proteomes" id="UP000694396">
    <property type="component" value="Unplaced"/>
</dbReference>
<protein>
    <submittedName>
        <fullName evidence="2">Uncharacterized protein</fullName>
    </submittedName>
</protein>
<reference evidence="2" key="1">
    <citation type="submission" date="2025-08" db="UniProtKB">
        <authorList>
            <consortium name="Ensembl"/>
        </authorList>
    </citation>
    <scope>IDENTIFICATION</scope>
</reference>
<evidence type="ECO:0000256" key="1">
    <source>
        <dbReference type="SAM" id="MobiDB-lite"/>
    </source>
</evidence>
<keyword evidence="3" id="KW-1185">Reference proteome</keyword>
<name>A0A8C3P3F9_9PASS</name>
<evidence type="ECO:0000313" key="2">
    <source>
        <dbReference type="Ensembl" id="ENSCRFP00000003380.1"/>
    </source>
</evidence>
<reference evidence="2" key="2">
    <citation type="submission" date="2025-09" db="UniProtKB">
        <authorList>
            <consortium name="Ensembl"/>
        </authorList>
    </citation>
    <scope>IDENTIFICATION</scope>
</reference>
<proteinExistence type="predicted"/>
<organism evidence="2 3">
    <name type="scientific">Cyanoderma ruficeps</name>
    <name type="common">rufous-capped babbler</name>
    <dbReference type="NCBI Taxonomy" id="181631"/>
    <lineage>
        <taxon>Eukaryota</taxon>
        <taxon>Metazoa</taxon>
        <taxon>Chordata</taxon>
        <taxon>Craniata</taxon>
        <taxon>Vertebrata</taxon>
        <taxon>Euteleostomi</taxon>
        <taxon>Archelosauria</taxon>
        <taxon>Archosauria</taxon>
        <taxon>Dinosauria</taxon>
        <taxon>Saurischia</taxon>
        <taxon>Theropoda</taxon>
        <taxon>Coelurosauria</taxon>
        <taxon>Aves</taxon>
        <taxon>Neognathae</taxon>
        <taxon>Neoaves</taxon>
        <taxon>Telluraves</taxon>
        <taxon>Australaves</taxon>
        <taxon>Passeriformes</taxon>
        <taxon>Sylvioidea</taxon>
        <taxon>Timaliidae</taxon>
        <taxon>Cyanoderma</taxon>
    </lineage>
</organism>
<feature type="region of interest" description="Disordered" evidence="1">
    <location>
        <begin position="1"/>
        <end position="60"/>
    </location>
</feature>
<dbReference type="AlphaFoldDB" id="A0A8C3P3F9"/>
<feature type="compositionally biased region" description="Basic residues" evidence="1">
    <location>
        <begin position="1"/>
        <end position="11"/>
    </location>
</feature>
<sequence>HTNPLKHKKIRFMSQEPLAPRRRTRLPAPSSCLFQAGLSPPRPRPRRQERASQVPPLRAA</sequence>
<dbReference type="Ensembl" id="ENSCRFT00000003517.1">
    <property type="protein sequence ID" value="ENSCRFP00000003380.1"/>
    <property type="gene ID" value="ENSCRFG00000002779.1"/>
</dbReference>